<evidence type="ECO:0000256" key="1">
    <source>
        <dbReference type="SAM" id="Phobius"/>
    </source>
</evidence>
<reference evidence="2 3" key="1">
    <citation type="journal article" date="2018" name="Front. Plant Sci.">
        <title>Red Clover (Trifolium pratense) and Zigzag Clover (T. medium) - A Picture of Genomic Similarities and Differences.</title>
        <authorList>
            <person name="Dluhosova J."/>
            <person name="Istvanek J."/>
            <person name="Nedelnik J."/>
            <person name="Repkova J."/>
        </authorList>
    </citation>
    <scope>NUCLEOTIDE SEQUENCE [LARGE SCALE GENOMIC DNA]</scope>
    <source>
        <strain evidence="3">cv. 10/8</strain>
        <tissue evidence="2">Leaf</tissue>
    </source>
</reference>
<evidence type="ECO:0000313" key="2">
    <source>
        <dbReference type="EMBL" id="MCH91452.1"/>
    </source>
</evidence>
<organism evidence="2 3">
    <name type="scientific">Trifolium medium</name>
    <dbReference type="NCBI Taxonomy" id="97028"/>
    <lineage>
        <taxon>Eukaryota</taxon>
        <taxon>Viridiplantae</taxon>
        <taxon>Streptophyta</taxon>
        <taxon>Embryophyta</taxon>
        <taxon>Tracheophyta</taxon>
        <taxon>Spermatophyta</taxon>
        <taxon>Magnoliopsida</taxon>
        <taxon>eudicotyledons</taxon>
        <taxon>Gunneridae</taxon>
        <taxon>Pentapetalae</taxon>
        <taxon>rosids</taxon>
        <taxon>fabids</taxon>
        <taxon>Fabales</taxon>
        <taxon>Fabaceae</taxon>
        <taxon>Papilionoideae</taxon>
        <taxon>50 kb inversion clade</taxon>
        <taxon>NPAAA clade</taxon>
        <taxon>Hologalegina</taxon>
        <taxon>IRL clade</taxon>
        <taxon>Trifolieae</taxon>
        <taxon>Trifolium</taxon>
    </lineage>
</organism>
<dbReference type="EMBL" id="LXQA010020459">
    <property type="protein sequence ID" value="MCH91452.1"/>
    <property type="molecule type" value="Genomic_DNA"/>
</dbReference>
<name>A0A392MVX8_9FABA</name>
<dbReference type="Proteomes" id="UP000265520">
    <property type="component" value="Unassembled WGS sequence"/>
</dbReference>
<keyword evidence="3" id="KW-1185">Reference proteome</keyword>
<accession>A0A392MVX8</accession>
<protein>
    <submittedName>
        <fullName evidence="2">Uncharacterized protein</fullName>
    </submittedName>
</protein>
<evidence type="ECO:0000313" key="3">
    <source>
        <dbReference type="Proteomes" id="UP000265520"/>
    </source>
</evidence>
<feature type="transmembrane region" description="Helical" evidence="1">
    <location>
        <begin position="6"/>
        <end position="23"/>
    </location>
</feature>
<keyword evidence="1" id="KW-0812">Transmembrane</keyword>
<sequence length="26" mass="2491">ADAVGVAVVLIVVIAVVVTRNAAVTA</sequence>
<comment type="caution">
    <text evidence="2">The sequence shown here is derived from an EMBL/GenBank/DDBJ whole genome shotgun (WGS) entry which is preliminary data.</text>
</comment>
<feature type="non-terminal residue" evidence="2">
    <location>
        <position position="1"/>
    </location>
</feature>
<keyword evidence="1" id="KW-1133">Transmembrane helix</keyword>
<dbReference type="AlphaFoldDB" id="A0A392MVX8"/>
<proteinExistence type="predicted"/>
<keyword evidence="1" id="KW-0472">Membrane</keyword>